<dbReference type="EMBL" id="CAJEWN010004020">
    <property type="protein sequence ID" value="CAD2209140.1"/>
    <property type="molecule type" value="Genomic_DNA"/>
</dbReference>
<proteinExistence type="predicted"/>
<comment type="caution">
    <text evidence="2">The sequence shown here is derived from an EMBL/GenBank/DDBJ whole genome shotgun (WGS) entry which is preliminary data.</text>
</comment>
<reference evidence="2 3" key="1">
    <citation type="submission" date="2020-08" db="EMBL/GenBank/DDBJ databases">
        <authorList>
            <person name="Koutsovoulos G."/>
            <person name="Danchin GJ E."/>
        </authorList>
    </citation>
    <scope>NUCLEOTIDE SEQUENCE [LARGE SCALE GENOMIC DNA]</scope>
</reference>
<feature type="region of interest" description="Disordered" evidence="1">
    <location>
        <begin position="320"/>
        <end position="345"/>
    </location>
</feature>
<feature type="region of interest" description="Disordered" evidence="1">
    <location>
        <begin position="487"/>
        <end position="538"/>
    </location>
</feature>
<feature type="region of interest" description="Disordered" evidence="1">
    <location>
        <begin position="1"/>
        <end position="51"/>
    </location>
</feature>
<gene>
    <name evidence="2" type="ORF">MENT_LOCUS63266</name>
</gene>
<protein>
    <submittedName>
        <fullName evidence="2">Uncharacterized protein</fullName>
    </submittedName>
</protein>
<dbReference type="AlphaFoldDB" id="A0A6V7YBT7"/>
<feature type="compositionally biased region" description="Basic and acidic residues" evidence="1">
    <location>
        <begin position="321"/>
        <end position="331"/>
    </location>
</feature>
<name>A0A6V7YBT7_MELEN</name>
<accession>A0A6V7YBT7</accession>
<evidence type="ECO:0000313" key="2">
    <source>
        <dbReference type="EMBL" id="CAD2209140.1"/>
    </source>
</evidence>
<feature type="compositionally biased region" description="Low complexity" evidence="1">
    <location>
        <begin position="487"/>
        <end position="503"/>
    </location>
</feature>
<dbReference type="OrthoDB" id="270970at2759"/>
<organism evidence="2 3">
    <name type="scientific">Meloidogyne enterolobii</name>
    <name type="common">Root-knot nematode worm</name>
    <name type="synonym">Meloidogyne mayaguensis</name>
    <dbReference type="NCBI Taxonomy" id="390850"/>
    <lineage>
        <taxon>Eukaryota</taxon>
        <taxon>Metazoa</taxon>
        <taxon>Ecdysozoa</taxon>
        <taxon>Nematoda</taxon>
        <taxon>Chromadorea</taxon>
        <taxon>Rhabditida</taxon>
        <taxon>Tylenchina</taxon>
        <taxon>Tylenchomorpha</taxon>
        <taxon>Tylenchoidea</taxon>
        <taxon>Meloidogynidae</taxon>
        <taxon>Meloidogyninae</taxon>
        <taxon>Meloidogyne</taxon>
    </lineage>
</organism>
<evidence type="ECO:0000313" key="3">
    <source>
        <dbReference type="Proteomes" id="UP000580250"/>
    </source>
</evidence>
<feature type="compositionally biased region" description="Polar residues" evidence="1">
    <location>
        <begin position="34"/>
        <end position="49"/>
    </location>
</feature>
<sequence>MWTSEEKLRRVWPPPYSGAHKLQQPMSDDPSSRRYLSSTSVDWSQQRSHPYQPWQRYRENNRLGRFHLTDSDTQSERGRKERCVRAELEQRRKQYFNSLGDLRYNDLTTTKQIYWPQYQQEFIPKFPSHPASQPFPQQQFQPSFNSTNSLPRAWPESGGLLSMPYQRPLHDRSRYTYGSLPRDYERRLTSSFAPKEQQQLHKQYLLQQQQPPSVYEQLYSQRLDSQFDAIQNVGRQQRPPYWQPSRSLNQLNHAFVDDFQMSGFQRPPKKQTDFLDIQPSTSQFIDGNFSHIRKSPASNELLSEYANFLNNRFIEQQRQQRIADERERERQQPLQRPFGGQDYAGIPGYRDNLPPYNDYFDVQRQMQYFPDTQQQQYHQRQPNLWQIPPGFAYEDQQQQPFVYSRNETNYGARPPPTPEYGNFGWREQPSSYRQPFGVDNSYYCGYPSHQQVMQPQQQQQQFGTNWLNNDLMSNRIIPPNYRIPQTQQYTQQQFPSSSLSQPFNKHHQQHQSRSLPPSILRKRQPPLRSADESWPNELSNEWPQNIREINKMTTEKNIFLQIKITTIILRKKYQNVHQKLNVYY</sequence>
<evidence type="ECO:0000256" key="1">
    <source>
        <dbReference type="SAM" id="MobiDB-lite"/>
    </source>
</evidence>
<dbReference type="Proteomes" id="UP000580250">
    <property type="component" value="Unassembled WGS sequence"/>
</dbReference>